<dbReference type="InterPro" id="IPR005467">
    <property type="entry name" value="His_kinase_dom"/>
</dbReference>
<dbReference type="EC" id="2.7.13.3" evidence="3"/>
<reference evidence="14" key="1">
    <citation type="journal article" date="2018" name="Front. Microbiol.">
        <title>Genome-Based Analysis Reveals the Taxonomy and Diversity of the Family Idiomarinaceae.</title>
        <authorList>
            <person name="Liu Y."/>
            <person name="Lai Q."/>
            <person name="Shao Z."/>
        </authorList>
    </citation>
    <scope>NUCLEOTIDE SEQUENCE [LARGE SCALE GENOMIC DNA]</scope>
    <source>
        <strain evidence="14">F23</strain>
    </source>
</reference>
<comment type="subcellular location">
    <subcellularLocation>
        <location evidence="2">Cell membrane</location>
        <topology evidence="2">Multi-pass membrane protein</topology>
    </subcellularLocation>
</comment>
<keyword evidence="5" id="KW-0597">Phosphoprotein</keyword>
<dbReference type="SMART" id="SM00388">
    <property type="entry name" value="HisKA"/>
    <property type="match status" value="1"/>
</dbReference>
<keyword evidence="9" id="KW-0067">ATP-binding</keyword>
<evidence type="ECO:0000256" key="3">
    <source>
        <dbReference type="ARBA" id="ARBA00012438"/>
    </source>
</evidence>
<dbReference type="EMBL" id="PIPV01000017">
    <property type="protein sequence ID" value="RUO50078.1"/>
    <property type="molecule type" value="Genomic_DNA"/>
</dbReference>
<dbReference type="RefSeq" id="WP_110576384.1">
    <property type="nucleotide sequence ID" value="NZ_PIPV01000017.1"/>
</dbReference>
<dbReference type="CDD" id="cd06225">
    <property type="entry name" value="HAMP"/>
    <property type="match status" value="1"/>
</dbReference>
<dbReference type="CDD" id="cd00082">
    <property type="entry name" value="HisKA"/>
    <property type="match status" value="1"/>
</dbReference>
<dbReference type="InterPro" id="IPR036890">
    <property type="entry name" value="HATPase_C_sf"/>
</dbReference>
<evidence type="ECO:0000256" key="5">
    <source>
        <dbReference type="ARBA" id="ARBA00022553"/>
    </source>
</evidence>
<keyword evidence="4" id="KW-1003">Cell membrane</keyword>
<dbReference type="SUPFAM" id="SSF55874">
    <property type="entry name" value="ATPase domain of HSP90 chaperone/DNA topoisomerase II/histidine kinase"/>
    <property type="match status" value="1"/>
</dbReference>
<evidence type="ECO:0000256" key="2">
    <source>
        <dbReference type="ARBA" id="ARBA00004651"/>
    </source>
</evidence>
<evidence type="ECO:0000256" key="4">
    <source>
        <dbReference type="ARBA" id="ARBA00022475"/>
    </source>
</evidence>
<dbReference type="Gene3D" id="1.10.287.130">
    <property type="match status" value="1"/>
</dbReference>
<dbReference type="GO" id="GO:0000155">
    <property type="term" value="F:phosphorelay sensor kinase activity"/>
    <property type="evidence" value="ECO:0007669"/>
    <property type="project" value="InterPro"/>
</dbReference>
<dbReference type="Gene3D" id="6.10.340.10">
    <property type="match status" value="1"/>
</dbReference>
<dbReference type="SUPFAM" id="SSF47384">
    <property type="entry name" value="Homodimeric domain of signal transducing histidine kinase"/>
    <property type="match status" value="1"/>
</dbReference>
<gene>
    <name evidence="13" type="ORF">CWE25_12925</name>
</gene>
<organism evidence="13 14">
    <name type="scientific">Idiomarina fontislapidosi</name>
    <dbReference type="NCBI Taxonomy" id="263723"/>
    <lineage>
        <taxon>Bacteria</taxon>
        <taxon>Pseudomonadati</taxon>
        <taxon>Pseudomonadota</taxon>
        <taxon>Gammaproteobacteria</taxon>
        <taxon>Alteromonadales</taxon>
        <taxon>Idiomarinaceae</taxon>
        <taxon>Idiomarina</taxon>
    </lineage>
</organism>
<dbReference type="InterPro" id="IPR003660">
    <property type="entry name" value="HAMP_dom"/>
</dbReference>
<dbReference type="Pfam" id="PF00672">
    <property type="entry name" value="HAMP"/>
    <property type="match status" value="1"/>
</dbReference>
<evidence type="ECO:0000259" key="11">
    <source>
        <dbReference type="PROSITE" id="PS50109"/>
    </source>
</evidence>
<dbReference type="PROSITE" id="PS50885">
    <property type="entry name" value="HAMP"/>
    <property type="match status" value="1"/>
</dbReference>
<dbReference type="GO" id="GO:0005524">
    <property type="term" value="F:ATP binding"/>
    <property type="evidence" value="ECO:0007669"/>
    <property type="project" value="UniProtKB-KW"/>
</dbReference>
<feature type="transmembrane region" description="Helical" evidence="10">
    <location>
        <begin position="166"/>
        <end position="184"/>
    </location>
</feature>
<comment type="catalytic activity">
    <reaction evidence="1">
        <text>ATP + protein L-histidine = ADP + protein N-phospho-L-histidine.</text>
        <dbReference type="EC" id="2.7.13.3"/>
    </reaction>
</comment>
<evidence type="ECO:0000256" key="10">
    <source>
        <dbReference type="SAM" id="Phobius"/>
    </source>
</evidence>
<dbReference type="PRINTS" id="PR00344">
    <property type="entry name" value="BCTRLSENSOR"/>
</dbReference>
<dbReference type="InterPro" id="IPR050980">
    <property type="entry name" value="2C_sensor_his_kinase"/>
</dbReference>
<feature type="domain" description="HAMP" evidence="12">
    <location>
        <begin position="181"/>
        <end position="235"/>
    </location>
</feature>
<dbReference type="Pfam" id="PF02518">
    <property type="entry name" value="HATPase_c"/>
    <property type="match status" value="1"/>
</dbReference>
<evidence type="ECO:0000256" key="1">
    <source>
        <dbReference type="ARBA" id="ARBA00000085"/>
    </source>
</evidence>
<keyword evidence="7" id="KW-0547">Nucleotide-binding</keyword>
<dbReference type="SMART" id="SM00387">
    <property type="entry name" value="HATPase_c"/>
    <property type="match status" value="1"/>
</dbReference>
<dbReference type="InterPro" id="IPR003661">
    <property type="entry name" value="HisK_dim/P_dom"/>
</dbReference>
<sequence>MKPHRKRPIRWYQSLTLRLLLLFWALLFLTASSGYLLAVWNKVTPEVKPIAEPIRRTLAPLLENELTYLSLQPGRLLTGDYRVAARVLAQGQQKLMMDEFLSQRYRQTMLRFLNYDEPMQMPLEDRLLIGPFEFKGNKLLITRPLKASEWTDREEAEQELMRARSWTLVGGSLAIAILLGIWLIRPIKRMIRATREVAQGSAEPELGQLPRRKDEVGELARALAQTARDLAISRDAQRRLLSDVSHELRSPMARMQVALDLSEDEHQEDAHWQQLRRDSERLNQIIERILSLSKLENGLISLNTHTVDLRKLVQRLVDDTLYSHPEYKDRLVIREGDWRELESDDELIRLVLENIMRNALHYTDKAVEFGCEKHGKWLQLYVRDHGPGVDEETIEKLFEPFYRGDPSRKHQAGVGLGLALSQRSALVLGGQLRARNHPQGGLEVVLDLPLD</sequence>
<dbReference type="InterPro" id="IPR003594">
    <property type="entry name" value="HATPase_dom"/>
</dbReference>
<proteinExistence type="predicted"/>
<dbReference type="PROSITE" id="PS50109">
    <property type="entry name" value="HIS_KIN"/>
    <property type="match status" value="1"/>
</dbReference>
<evidence type="ECO:0000256" key="8">
    <source>
        <dbReference type="ARBA" id="ARBA00022777"/>
    </source>
</evidence>
<keyword evidence="10" id="KW-0472">Membrane</keyword>
<protein>
    <recommendedName>
        <fullName evidence="3">histidine kinase</fullName>
        <ecNumber evidence="3">2.7.13.3</ecNumber>
    </recommendedName>
</protein>
<evidence type="ECO:0000256" key="7">
    <source>
        <dbReference type="ARBA" id="ARBA00022741"/>
    </source>
</evidence>
<keyword evidence="10" id="KW-1133">Transmembrane helix</keyword>
<evidence type="ECO:0000256" key="9">
    <source>
        <dbReference type="ARBA" id="ARBA00022840"/>
    </source>
</evidence>
<dbReference type="SMART" id="SM00304">
    <property type="entry name" value="HAMP"/>
    <property type="match status" value="1"/>
</dbReference>
<keyword evidence="6" id="KW-0808">Transferase</keyword>
<dbReference type="OrthoDB" id="9804645at2"/>
<dbReference type="PANTHER" id="PTHR44936">
    <property type="entry name" value="SENSOR PROTEIN CREC"/>
    <property type="match status" value="1"/>
</dbReference>
<dbReference type="InterPro" id="IPR036097">
    <property type="entry name" value="HisK_dim/P_sf"/>
</dbReference>
<keyword evidence="14" id="KW-1185">Reference proteome</keyword>
<dbReference type="GO" id="GO:0005886">
    <property type="term" value="C:plasma membrane"/>
    <property type="evidence" value="ECO:0007669"/>
    <property type="project" value="UniProtKB-SubCell"/>
</dbReference>
<dbReference type="InterPro" id="IPR004358">
    <property type="entry name" value="Sig_transdc_His_kin-like_C"/>
</dbReference>
<accession>A0A432XMY6</accession>
<keyword evidence="10" id="KW-0812">Transmembrane</keyword>
<dbReference type="Proteomes" id="UP000287330">
    <property type="component" value="Unassembled WGS sequence"/>
</dbReference>
<name>A0A432XMY6_9GAMM</name>
<dbReference type="Gene3D" id="3.30.565.10">
    <property type="entry name" value="Histidine kinase-like ATPase, C-terminal domain"/>
    <property type="match status" value="1"/>
</dbReference>
<dbReference type="SUPFAM" id="SSF158472">
    <property type="entry name" value="HAMP domain-like"/>
    <property type="match status" value="1"/>
</dbReference>
<evidence type="ECO:0000313" key="14">
    <source>
        <dbReference type="Proteomes" id="UP000287330"/>
    </source>
</evidence>
<keyword evidence="8 13" id="KW-0418">Kinase</keyword>
<evidence type="ECO:0000313" key="13">
    <source>
        <dbReference type="EMBL" id="RUO50078.1"/>
    </source>
</evidence>
<feature type="domain" description="Histidine kinase" evidence="11">
    <location>
        <begin position="243"/>
        <end position="451"/>
    </location>
</feature>
<dbReference type="PANTHER" id="PTHR44936:SF10">
    <property type="entry name" value="SENSOR PROTEIN RSTB"/>
    <property type="match status" value="1"/>
</dbReference>
<comment type="caution">
    <text evidence="13">The sequence shown here is derived from an EMBL/GenBank/DDBJ whole genome shotgun (WGS) entry which is preliminary data.</text>
</comment>
<dbReference type="AlphaFoldDB" id="A0A432XMY6"/>
<evidence type="ECO:0000259" key="12">
    <source>
        <dbReference type="PROSITE" id="PS50885"/>
    </source>
</evidence>
<evidence type="ECO:0000256" key="6">
    <source>
        <dbReference type="ARBA" id="ARBA00022679"/>
    </source>
</evidence>
<dbReference type="Pfam" id="PF00512">
    <property type="entry name" value="HisKA"/>
    <property type="match status" value="1"/>
</dbReference>